<gene>
    <name evidence="1" type="ORF">PV383_40815</name>
</gene>
<keyword evidence="2" id="KW-1185">Reference proteome</keyword>
<organism evidence="1 2">
    <name type="scientific">Streptomyces caniscabiei</name>
    <dbReference type="NCBI Taxonomy" id="2746961"/>
    <lineage>
        <taxon>Bacteria</taxon>
        <taxon>Bacillati</taxon>
        <taxon>Actinomycetota</taxon>
        <taxon>Actinomycetes</taxon>
        <taxon>Kitasatosporales</taxon>
        <taxon>Streptomycetaceae</taxon>
        <taxon>Streptomyces</taxon>
    </lineage>
</organism>
<evidence type="ECO:0000313" key="2">
    <source>
        <dbReference type="Proteomes" id="UP001282474"/>
    </source>
</evidence>
<dbReference type="Proteomes" id="UP001282474">
    <property type="component" value="Unassembled WGS sequence"/>
</dbReference>
<dbReference type="EMBL" id="JARAWJ010000052">
    <property type="protein sequence ID" value="MDX3043458.1"/>
    <property type="molecule type" value="Genomic_DNA"/>
</dbReference>
<evidence type="ECO:0000313" key="1">
    <source>
        <dbReference type="EMBL" id="MDX3043458.1"/>
    </source>
</evidence>
<proteinExistence type="predicted"/>
<dbReference type="Gene3D" id="3.90.180.10">
    <property type="entry name" value="Medium-chain alcohol dehydrogenases, catalytic domain"/>
    <property type="match status" value="1"/>
</dbReference>
<reference evidence="1 2" key="1">
    <citation type="journal article" date="2023" name="Microb. Genom.">
        <title>Mesoterricola silvestris gen. nov., sp. nov., Mesoterricola sediminis sp. nov., Geothrix oryzae sp. nov., Geothrix edaphica sp. nov., Geothrix rubra sp. nov., and Geothrix limicola sp. nov., six novel members of Acidobacteriota isolated from soils.</title>
        <authorList>
            <person name="Weisberg A.J."/>
            <person name="Pearce E."/>
            <person name="Kramer C.G."/>
            <person name="Chang J.H."/>
            <person name="Clarke C.R."/>
        </authorList>
    </citation>
    <scope>NUCLEOTIDE SEQUENCE [LARGE SCALE GENOMIC DNA]</scope>
    <source>
        <strain evidence="1 2">NE20-4-1</strain>
    </source>
</reference>
<comment type="caution">
    <text evidence="1">The sequence shown here is derived from an EMBL/GenBank/DDBJ whole genome shotgun (WGS) entry which is preliminary data.</text>
</comment>
<protein>
    <submittedName>
        <fullName evidence="1">Zinc-binding dehydrogenase</fullName>
    </submittedName>
</protein>
<accession>A0ABU4N104</accession>
<dbReference type="Pfam" id="PF13602">
    <property type="entry name" value="ADH_zinc_N_2"/>
    <property type="match status" value="1"/>
</dbReference>
<name>A0ABU4N104_9ACTN</name>
<sequence length="66" mass="7090">MRLTAYAGEATDLPAEVFQQQLQAIADGRLKVPVAKVHHGLEQVRDAQADVEAGTTPGKHVVLLDD</sequence>